<name>A0A9P7ALQ8_9AGAM</name>
<dbReference type="Proteomes" id="UP000807769">
    <property type="component" value="Unassembled WGS sequence"/>
</dbReference>
<keyword evidence="2" id="KW-1185">Reference proteome</keyword>
<gene>
    <name evidence="1" type="ORF">BJ212DRAFT_1418081</name>
</gene>
<comment type="caution">
    <text evidence="1">The sequence shown here is derived from an EMBL/GenBank/DDBJ whole genome shotgun (WGS) entry which is preliminary data.</text>
</comment>
<evidence type="ECO:0000313" key="1">
    <source>
        <dbReference type="EMBL" id="KAG1791955.1"/>
    </source>
</evidence>
<evidence type="ECO:0000313" key="2">
    <source>
        <dbReference type="Proteomes" id="UP000807769"/>
    </source>
</evidence>
<dbReference type="RefSeq" id="XP_041184882.1">
    <property type="nucleotide sequence ID" value="XM_041337584.1"/>
</dbReference>
<organism evidence="1 2">
    <name type="scientific">Suillus subaureus</name>
    <dbReference type="NCBI Taxonomy" id="48587"/>
    <lineage>
        <taxon>Eukaryota</taxon>
        <taxon>Fungi</taxon>
        <taxon>Dikarya</taxon>
        <taxon>Basidiomycota</taxon>
        <taxon>Agaricomycotina</taxon>
        <taxon>Agaricomycetes</taxon>
        <taxon>Agaricomycetidae</taxon>
        <taxon>Boletales</taxon>
        <taxon>Suillineae</taxon>
        <taxon>Suillaceae</taxon>
        <taxon>Suillus</taxon>
    </lineage>
</organism>
<dbReference type="GeneID" id="64631600"/>
<reference evidence="1" key="1">
    <citation type="journal article" date="2020" name="New Phytol.">
        <title>Comparative genomics reveals dynamic genome evolution in host specialist ectomycorrhizal fungi.</title>
        <authorList>
            <person name="Lofgren L.A."/>
            <person name="Nguyen N.H."/>
            <person name="Vilgalys R."/>
            <person name="Ruytinx J."/>
            <person name="Liao H.L."/>
            <person name="Branco S."/>
            <person name="Kuo A."/>
            <person name="LaButti K."/>
            <person name="Lipzen A."/>
            <person name="Andreopoulos W."/>
            <person name="Pangilinan J."/>
            <person name="Riley R."/>
            <person name="Hundley H."/>
            <person name="Na H."/>
            <person name="Barry K."/>
            <person name="Grigoriev I.V."/>
            <person name="Stajich J.E."/>
            <person name="Kennedy P.G."/>
        </authorList>
    </citation>
    <scope>NUCLEOTIDE SEQUENCE</scope>
    <source>
        <strain evidence="1">MN1</strain>
    </source>
</reference>
<protein>
    <submittedName>
        <fullName evidence="1">Uncharacterized protein</fullName>
    </submittedName>
</protein>
<dbReference type="EMBL" id="JABBWG010000538">
    <property type="protein sequence ID" value="KAG1791955.1"/>
    <property type="molecule type" value="Genomic_DNA"/>
</dbReference>
<sequence length="69" mass="7777">MRTPRSLISTQVRGTRSDVEFNVYVAAQPEFSPFLLRTTTYLQVLFCSTTLLFRRARPPLPSLAANVSS</sequence>
<proteinExistence type="predicted"/>
<dbReference type="AlphaFoldDB" id="A0A9P7ALQ8"/>
<accession>A0A9P7ALQ8</accession>